<dbReference type="InterPro" id="IPR000835">
    <property type="entry name" value="HTH_MarR-typ"/>
</dbReference>
<evidence type="ECO:0000256" key="1">
    <source>
        <dbReference type="ARBA" id="ARBA00023015"/>
    </source>
</evidence>
<dbReference type="PANTHER" id="PTHR33164">
    <property type="entry name" value="TRANSCRIPTIONAL REGULATOR, MARR FAMILY"/>
    <property type="match status" value="1"/>
</dbReference>
<keyword evidence="3" id="KW-0804">Transcription</keyword>
<evidence type="ECO:0000256" key="3">
    <source>
        <dbReference type="ARBA" id="ARBA00023163"/>
    </source>
</evidence>
<dbReference type="InterPro" id="IPR036388">
    <property type="entry name" value="WH-like_DNA-bd_sf"/>
</dbReference>
<dbReference type="InterPro" id="IPR036390">
    <property type="entry name" value="WH_DNA-bd_sf"/>
</dbReference>
<feature type="domain" description="HTH marR-type" evidence="4">
    <location>
        <begin position="23"/>
        <end position="160"/>
    </location>
</feature>
<evidence type="ECO:0000313" key="5">
    <source>
        <dbReference type="EMBL" id="GGM38346.1"/>
    </source>
</evidence>
<dbReference type="PRINTS" id="PR00598">
    <property type="entry name" value="HTHMARR"/>
</dbReference>
<sequence length="185" mass="20003">MRTSALLRQVSSDWRSVDPTLDARPMLQVLTLTRLGAQVQARLNDYLHREGLNAAGWDLLLTLYRSAPAPGLHPAQLADRCAVNGPAISNRIARLEARGLIIRDVTPQDRRAARVRLSDAGRAQVERLLPAFLALETELLSALDETERTVLTTLGARLLDSLEARAPAQGAATAVGSDRQAAGRG</sequence>
<dbReference type="GO" id="GO:0003700">
    <property type="term" value="F:DNA-binding transcription factor activity"/>
    <property type="evidence" value="ECO:0007669"/>
    <property type="project" value="InterPro"/>
</dbReference>
<dbReference type="GO" id="GO:0003677">
    <property type="term" value="F:DNA binding"/>
    <property type="evidence" value="ECO:0007669"/>
    <property type="project" value="UniProtKB-KW"/>
</dbReference>
<dbReference type="PANTHER" id="PTHR33164:SF104">
    <property type="entry name" value="TRANSCRIPTIONAL REGULATORY PROTEIN"/>
    <property type="match status" value="1"/>
</dbReference>
<reference evidence="6" key="1">
    <citation type="journal article" date="2019" name="Int. J. Syst. Evol. Microbiol.">
        <title>The Global Catalogue of Microorganisms (GCM) 10K type strain sequencing project: providing services to taxonomists for standard genome sequencing and annotation.</title>
        <authorList>
            <consortium name="The Broad Institute Genomics Platform"/>
            <consortium name="The Broad Institute Genome Sequencing Center for Infectious Disease"/>
            <person name="Wu L."/>
            <person name="Ma J."/>
        </authorList>
    </citation>
    <scope>NUCLEOTIDE SEQUENCE [LARGE SCALE GENOMIC DNA]</scope>
    <source>
        <strain evidence="6">JCM 31047</strain>
    </source>
</reference>
<keyword evidence="6" id="KW-1185">Reference proteome</keyword>
<keyword evidence="1" id="KW-0805">Transcription regulation</keyword>
<evidence type="ECO:0000259" key="4">
    <source>
        <dbReference type="PROSITE" id="PS50995"/>
    </source>
</evidence>
<dbReference type="SUPFAM" id="SSF46785">
    <property type="entry name" value="Winged helix' DNA-binding domain"/>
    <property type="match status" value="1"/>
</dbReference>
<dbReference type="PROSITE" id="PS50995">
    <property type="entry name" value="HTH_MARR_2"/>
    <property type="match status" value="1"/>
</dbReference>
<evidence type="ECO:0000256" key="2">
    <source>
        <dbReference type="ARBA" id="ARBA00023125"/>
    </source>
</evidence>
<dbReference type="Gene3D" id="1.10.10.10">
    <property type="entry name" value="Winged helix-like DNA-binding domain superfamily/Winged helix DNA-binding domain"/>
    <property type="match status" value="1"/>
</dbReference>
<dbReference type="EMBL" id="BMQG01000003">
    <property type="protein sequence ID" value="GGM38346.1"/>
    <property type="molecule type" value="Genomic_DNA"/>
</dbReference>
<dbReference type="InterPro" id="IPR023187">
    <property type="entry name" value="Tscrpt_reg_MarR-type_CS"/>
</dbReference>
<evidence type="ECO:0000313" key="6">
    <source>
        <dbReference type="Proteomes" id="UP000600547"/>
    </source>
</evidence>
<proteinExistence type="predicted"/>
<comment type="caution">
    <text evidence="5">The sequence shown here is derived from an EMBL/GenBank/DDBJ whole genome shotgun (WGS) entry which is preliminary data.</text>
</comment>
<accession>A0A8H9L6X1</accession>
<protein>
    <submittedName>
        <fullName evidence="5">MarR family transcriptional regulator</fullName>
    </submittedName>
</protein>
<dbReference type="Pfam" id="PF12802">
    <property type="entry name" value="MarR_2"/>
    <property type="match status" value="1"/>
</dbReference>
<dbReference type="Proteomes" id="UP000600547">
    <property type="component" value="Unassembled WGS sequence"/>
</dbReference>
<dbReference type="GO" id="GO:0006950">
    <property type="term" value="P:response to stress"/>
    <property type="evidence" value="ECO:0007669"/>
    <property type="project" value="TreeGrafter"/>
</dbReference>
<dbReference type="SMART" id="SM00347">
    <property type="entry name" value="HTH_MARR"/>
    <property type="match status" value="1"/>
</dbReference>
<organism evidence="5 6">
    <name type="scientific">Deinococcus arenae</name>
    <dbReference type="NCBI Taxonomy" id="1452751"/>
    <lineage>
        <taxon>Bacteria</taxon>
        <taxon>Thermotogati</taxon>
        <taxon>Deinococcota</taxon>
        <taxon>Deinococci</taxon>
        <taxon>Deinococcales</taxon>
        <taxon>Deinococcaceae</taxon>
        <taxon>Deinococcus</taxon>
    </lineage>
</organism>
<name>A0A8H9L6X1_9DEIO</name>
<dbReference type="AlphaFoldDB" id="A0A8H9L6X1"/>
<dbReference type="PROSITE" id="PS01117">
    <property type="entry name" value="HTH_MARR_1"/>
    <property type="match status" value="1"/>
</dbReference>
<dbReference type="RefSeq" id="WP_110833337.1">
    <property type="nucleotide sequence ID" value="NZ_BMQG01000003.1"/>
</dbReference>
<gene>
    <name evidence="5" type="ORF">GCM10008956_13450</name>
</gene>
<keyword evidence="2" id="KW-0238">DNA-binding</keyword>
<dbReference type="InterPro" id="IPR039422">
    <property type="entry name" value="MarR/SlyA-like"/>
</dbReference>